<feature type="domain" description="Histidine kinase" evidence="10">
    <location>
        <begin position="225"/>
        <end position="436"/>
    </location>
</feature>
<dbReference type="SMART" id="SM00387">
    <property type="entry name" value="HATPase_c"/>
    <property type="match status" value="1"/>
</dbReference>
<dbReference type="PANTHER" id="PTHR42878:SF15">
    <property type="entry name" value="BACTERIOPHYTOCHROME"/>
    <property type="match status" value="1"/>
</dbReference>
<evidence type="ECO:0000256" key="3">
    <source>
        <dbReference type="ARBA" id="ARBA00012438"/>
    </source>
</evidence>
<gene>
    <name evidence="11" type="ORF">RFN57_00575</name>
</gene>
<dbReference type="InterPro" id="IPR029016">
    <property type="entry name" value="GAF-like_dom_sf"/>
</dbReference>
<evidence type="ECO:0000313" key="11">
    <source>
        <dbReference type="EMBL" id="MEC7050819.1"/>
    </source>
</evidence>
<evidence type="ECO:0000256" key="9">
    <source>
        <dbReference type="SAM" id="Coils"/>
    </source>
</evidence>
<evidence type="ECO:0000256" key="4">
    <source>
        <dbReference type="ARBA" id="ARBA00022553"/>
    </source>
</evidence>
<keyword evidence="9" id="KW-0175">Coiled coil</keyword>
<dbReference type="SUPFAM" id="SSF55781">
    <property type="entry name" value="GAF domain-like"/>
    <property type="match status" value="1"/>
</dbReference>
<dbReference type="InterPro" id="IPR050351">
    <property type="entry name" value="BphY/WalK/GraS-like"/>
</dbReference>
<sequence length="439" mass="47078">MIRTSAPWPRVSHGKRSFDPTRQERTAIVAKASFPVSADEPERLRVLRRYGILTAPVPPDLASIVELASYVCQVPHSVINIISAEDANLIAAVGFEPTVCARGDSMCAVTLVEPAPVCVPDARLDVRFADNPYVSGVLGDIRFYAASQLRTPEGPVLGTLCVFDTEVRRLTASQRGALDKLAGMVIDVLDLHRHQALLHLALQAADEARSELERSNRALQQFAGQVSHDLKNPLTGVLGHAENLIDIPAIAKDPDASFCAQRVIGSAHRMHTMIEDVLALASAGGRLHLEPVDLNTLAHAVIEDLDSPISTHGARVTVENLPIVIADATQLRVLLQNLVSNALKFRRADRPCQIVIAAGAHGHGWDIAVVDNGRGIPPQDRQRVMGLFTRVHPDVEGSGIGLATCQRIAAAHGGALRLEETPDGGTTAVLTLPTDTTPN</sequence>
<dbReference type="Proteomes" id="UP001353952">
    <property type="component" value="Unassembled WGS sequence"/>
</dbReference>
<evidence type="ECO:0000256" key="2">
    <source>
        <dbReference type="ARBA" id="ARBA00004236"/>
    </source>
</evidence>
<dbReference type="PRINTS" id="PR00344">
    <property type="entry name" value="BCTRLSENSOR"/>
</dbReference>
<dbReference type="Pfam" id="PF00512">
    <property type="entry name" value="HisKA"/>
    <property type="match status" value="1"/>
</dbReference>
<keyword evidence="6 11" id="KW-0418">Kinase</keyword>
<dbReference type="EC" id="2.7.13.3" evidence="3"/>
<keyword evidence="7" id="KW-0902">Two-component regulatory system</keyword>
<evidence type="ECO:0000256" key="1">
    <source>
        <dbReference type="ARBA" id="ARBA00000085"/>
    </source>
</evidence>
<dbReference type="GO" id="GO:0016301">
    <property type="term" value="F:kinase activity"/>
    <property type="evidence" value="ECO:0007669"/>
    <property type="project" value="UniProtKB-KW"/>
</dbReference>
<evidence type="ECO:0000259" key="10">
    <source>
        <dbReference type="PROSITE" id="PS50109"/>
    </source>
</evidence>
<comment type="subcellular location">
    <subcellularLocation>
        <location evidence="2">Cell membrane</location>
    </subcellularLocation>
</comment>
<dbReference type="Pfam" id="PF02518">
    <property type="entry name" value="HATPase_c"/>
    <property type="match status" value="1"/>
</dbReference>
<dbReference type="RefSeq" id="WP_191847757.1">
    <property type="nucleotide sequence ID" value="NZ_BMUO01000008.1"/>
</dbReference>
<comment type="caution">
    <text evidence="11">The sequence shown here is derived from an EMBL/GenBank/DDBJ whole genome shotgun (WGS) entry which is preliminary data.</text>
</comment>
<organism evidence="11 12">
    <name type="scientific">Streptomyces violaceochromogenes</name>
    <dbReference type="NCBI Taxonomy" id="67377"/>
    <lineage>
        <taxon>Bacteria</taxon>
        <taxon>Bacillati</taxon>
        <taxon>Actinomycetota</taxon>
        <taxon>Actinomycetes</taxon>
        <taxon>Kitasatosporales</taxon>
        <taxon>Streptomycetaceae</taxon>
        <taxon>Streptomyces</taxon>
    </lineage>
</organism>
<dbReference type="InterPro" id="IPR005467">
    <property type="entry name" value="His_kinase_dom"/>
</dbReference>
<dbReference type="InterPro" id="IPR036890">
    <property type="entry name" value="HATPase_C_sf"/>
</dbReference>
<accession>A0ABU6LN96</accession>
<dbReference type="EMBL" id="JAYXNZ010000001">
    <property type="protein sequence ID" value="MEC7050819.1"/>
    <property type="molecule type" value="Genomic_DNA"/>
</dbReference>
<dbReference type="PANTHER" id="PTHR42878">
    <property type="entry name" value="TWO-COMPONENT HISTIDINE KINASE"/>
    <property type="match status" value="1"/>
</dbReference>
<dbReference type="SMART" id="SM00388">
    <property type="entry name" value="HisKA"/>
    <property type="match status" value="1"/>
</dbReference>
<name>A0ABU6LN96_9ACTN</name>
<evidence type="ECO:0000256" key="6">
    <source>
        <dbReference type="ARBA" id="ARBA00022777"/>
    </source>
</evidence>
<reference evidence="11 12" key="1">
    <citation type="submission" date="2024-01" db="EMBL/GenBank/DDBJ databases">
        <title>Genome analysis.</title>
        <authorList>
            <person name="Zhang K."/>
        </authorList>
    </citation>
    <scope>NUCLEOTIDE SEQUENCE [LARGE SCALE GENOMIC DNA]</scope>
    <source>
        <strain evidence="11 12">CGMCC 4.1753</strain>
    </source>
</reference>
<dbReference type="Gene3D" id="1.10.287.130">
    <property type="match status" value="1"/>
</dbReference>
<keyword evidence="12" id="KW-1185">Reference proteome</keyword>
<proteinExistence type="predicted"/>
<dbReference type="SUPFAM" id="SSF55874">
    <property type="entry name" value="ATPase domain of HSP90 chaperone/DNA topoisomerase II/histidine kinase"/>
    <property type="match status" value="1"/>
</dbReference>
<feature type="coiled-coil region" evidence="9">
    <location>
        <begin position="198"/>
        <end position="225"/>
    </location>
</feature>
<evidence type="ECO:0000313" key="12">
    <source>
        <dbReference type="Proteomes" id="UP001353952"/>
    </source>
</evidence>
<comment type="catalytic activity">
    <reaction evidence="1">
        <text>ATP + protein L-histidine = ADP + protein N-phospho-L-histidine.</text>
        <dbReference type="EC" id="2.7.13.3"/>
    </reaction>
</comment>
<evidence type="ECO:0000256" key="5">
    <source>
        <dbReference type="ARBA" id="ARBA00022679"/>
    </source>
</evidence>
<evidence type="ECO:0000256" key="7">
    <source>
        <dbReference type="ARBA" id="ARBA00023012"/>
    </source>
</evidence>
<dbReference type="CDD" id="cd00082">
    <property type="entry name" value="HisKA"/>
    <property type="match status" value="1"/>
</dbReference>
<dbReference type="InterPro" id="IPR003661">
    <property type="entry name" value="HisK_dim/P_dom"/>
</dbReference>
<evidence type="ECO:0000256" key="8">
    <source>
        <dbReference type="ARBA" id="ARBA00039401"/>
    </source>
</evidence>
<dbReference type="SUPFAM" id="SSF47384">
    <property type="entry name" value="Homodimeric domain of signal transducing histidine kinase"/>
    <property type="match status" value="1"/>
</dbReference>
<dbReference type="Gene3D" id="3.30.565.10">
    <property type="entry name" value="Histidine kinase-like ATPase, C-terminal domain"/>
    <property type="match status" value="1"/>
</dbReference>
<dbReference type="PROSITE" id="PS50109">
    <property type="entry name" value="HIS_KIN"/>
    <property type="match status" value="1"/>
</dbReference>
<keyword evidence="4" id="KW-0597">Phosphoprotein</keyword>
<dbReference type="InterPro" id="IPR004358">
    <property type="entry name" value="Sig_transdc_His_kin-like_C"/>
</dbReference>
<dbReference type="InterPro" id="IPR036097">
    <property type="entry name" value="HisK_dim/P_sf"/>
</dbReference>
<dbReference type="InterPro" id="IPR003594">
    <property type="entry name" value="HATPase_dom"/>
</dbReference>
<dbReference type="Gene3D" id="3.30.450.40">
    <property type="match status" value="1"/>
</dbReference>
<protein>
    <recommendedName>
        <fullName evidence="8">Sensor-like histidine kinase SenX3</fullName>
        <ecNumber evidence="3">2.7.13.3</ecNumber>
    </recommendedName>
</protein>
<keyword evidence="5" id="KW-0808">Transferase</keyword>